<organism evidence="1">
    <name type="scientific">Sesamum radiatum</name>
    <name type="common">Black benniseed</name>
    <dbReference type="NCBI Taxonomy" id="300843"/>
    <lineage>
        <taxon>Eukaryota</taxon>
        <taxon>Viridiplantae</taxon>
        <taxon>Streptophyta</taxon>
        <taxon>Embryophyta</taxon>
        <taxon>Tracheophyta</taxon>
        <taxon>Spermatophyta</taxon>
        <taxon>Magnoliopsida</taxon>
        <taxon>eudicotyledons</taxon>
        <taxon>Gunneridae</taxon>
        <taxon>Pentapetalae</taxon>
        <taxon>asterids</taxon>
        <taxon>lamiids</taxon>
        <taxon>Lamiales</taxon>
        <taxon>Pedaliaceae</taxon>
        <taxon>Sesamum</taxon>
    </lineage>
</organism>
<protein>
    <submittedName>
        <fullName evidence="1">Gag-Pol polyprotein</fullName>
    </submittedName>
</protein>
<dbReference type="InterPro" id="IPR043502">
    <property type="entry name" value="DNA/RNA_pol_sf"/>
</dbReference>
<dbReference type="AlphaFoldDB" id="A0AAW2IUD8"/>
<proteinExistence type="predicted"/>
<dbReference type="EMBL" id="JACGWJ010001006">
    <property type="protein sequence ID" value="KAL0285834.1"/>
    <property type="molecule type" value="Genomic_DNA"/>
</dbReference>
<sequence length="129" mass="14520">MNPLKCAFGVTSRKFLDFIVRNRSIEINPAKVDAIQKMPPPRNLKELRSLQGNLAFIGRFISNLTGRCQPFNHLMKKDAPLQWDEGFQNAFESIKRHLLNPPVLGAPTPEKPLILYIAAQERSIGALIA</sequence>
<dbReference type="Gene3D" id="3.30.70.270">
    <property type="match status" value="1"/>
</dbReference>
<dbReference type="FunFam" id="3.30.70.270:FF:000020">
    <property type="entry name" value="Transposon Tf2-6 polyprotein-like Protein"/>
    <property type="match status" value="1"/>
</dbReference>
<dbReference type="PANTHER" id="PTHR37984">
    <property type="entry name" value="PROTEIN CBG26694"/>
    <property type="match status" value="1"/>
</dbReference>
<reference evidence="1" key="1">
    <citation type="submission" date="2020-06" db="EMBL/GenBank/DDBJ databases">
        <authorList>
            <person name="Li T."/>
            <person name="Hu X."/>
            <person name="Zhang T."/>
            <person name="Song X."/>
            <person name="Zhang H."/>
            <person name="Dai N."/>
            <person name="Sheng W."/>
            <person name="Hou X."/>
            <person name="Wei L."/>
        </authorList>
    </citation>
    <scope>NUCLEOTIDE SEQUENCE</scope>
    <source>
        <strain evidence="1">G02</strain>
        <tissue evidence="1">Leaf</tissue>
    </source>
</reference>
<comment type="caution">
    <text evidence="1">The sequence shown here is derived from an EMBL/GenBank/DDBJ whole genome shotgun (WGS) entry which is preliminary data.</text>
</comment>
<gene>
    <name evidence="1" type="ORF">Sradi_7162400</name>
</gene>
<dbReference type="InterPro" id="IPR050951">
    <property type="entry name" value="Retrovirus_Pol_polyprotein"/>
</dbReference>
<accession>A0AAW2IUD8</accession>
<reference evidence="1" key="2">
    <citation type="journal article" date="2024" name="Plant">
        <title>Genomic evolution and insights into agronomic trait innovations of Sesamum species.</title>
        <authorList>
            <person name="Miao H."/>
            <person name="Wang L."/>
            <person name="Qu L."/>
            <person name="Liu H."/>
            <person name="Sun Y."/>
            <person name="Le M."/>
            <person name="Wang Q."/>
            <person name="Wei S."/>
            <person name="Zheng Y."/>
            <person name="Lin W."/>
            <person name="Duan Y."/>
            <person name="Cao H."/>
            <person name="Xiong S."/>
            <person name="Wang X."/>
            <person name="Wei L."/>
            <person name="Li C."/>
            <person name="Ma Q."/>
            <person name="Ju M."/>
            <person name="Zhao R."/>
            <person name="Li G."/>
            <person name="Mu C."/>
            <person name="Tian Q."/>
            <person name="Mei H."/>
            <person name="Zhang T."/>
            <person name="Gao T."/>
            <person name="Zhang H."/>
        </authorList>
    </citation>
    <scope>NUCLEOTIDE SEQUENCE</scope>
    <source>
        <strain evidence="1">G02</strain>
    </source>
</reference>
<name>A0AAW2IUD8_SESRA</name>
<dbReference type="SUPFAM" id="SSF56672">
    <property type="entry name" value="DNA/RNA polymerases"/>
    <property type="match status" value="1"/>
</dbReference>
<dbReference type="InterPro" id="IPR043128">
    <property type="entry name" value="Rev_trsase/Diguanyl_cyclase"/>
</dbReference>
<dbReference type="PANTHER" id="PTHR37984:SF5">
    <property type="entry name" value="PROTEIN NYNRIN-LIKE"/>
    <property type="match status" value="1"/>
</dbReference>
<evidence type="ECO:0000313" key="1">
    <source>
        <dbReference type="EMBL" id="KAL0285834.1"/>
    </source>
</evidence>